<dbReference type="AlphaFoldDB" id="T1AV10"/>
<evidence type="ECO:0000256" key="2">
    <source>
        <dbReference type="ARBA" id="ARBA00022741"/>
    </source>
</evidence>
<feature type="domain" description="Cobalamin adenosyltransferase-like" evidence="4">
    <location>
        <begin position="2"/>
        <end position="155"/>
    </location>
</feature>
<feature type="non-terminal residue" evidence="5">
    <location>
        <position position="155"/>
    </location>
</feature>
<dbReference type="SUPFAM" id="SSF89028">
    <property type="entry name" value="Cobalamin adenosyltransferase-like"/>
    <property type="match status" value="1"/>
</dbReference>
<reference evidence="5" key="1">
    <citation type="submission" date="2013-08" db="EMBL/GenBank/DDBJ databases">
        <authorList>
            <person name="Mendez C."/>
            <person name="Richter M."/>
            <person name="Ferrer M."/>
            <person name="Sanchez J."/>
        </authorList>
    </citation>
    <scope>NUCLEOTIDE SEQUENCE</scope>
</reference>
<gene>
    <name evidence="5" type="ORF">B2A_01983</name>
</gene>
<evidence type="ECO:0000313" key="5">
    <source>
        <dbReference type="EMBL" id="EQD64471.1"/>
    </source>
</evidence>
<keyword evidence="2" id="KW-0547">Nucleotide-binding</keyword>
<dbReference type="Gene3D" id="1.20.1200.10">
    <property type="entry name" value="Cobalamin adenosyltransferase-like"/>
    <property type="match status" value="1"/>
</dbReference>
<name>T1AV10_9ZZZZ</name>
<comment type="caution">
    <text evidence="5">The sequence shown here is derived from an EMBL/GenBank/DDBJ whole genome shotgun (WGS) entry which is preliminary data.</text>
</comment>
<dbReference type="GO" id="GO:0008817">
    <property type="term" value="F:corrinoid adenosyltransferase activity"/>
    <property type="evidence" value="ECO:0007669"/>
    <property type="project" value="TreeGrafter"/>
</dbReference>
<dbReference type="PANTHER" id="PTHR12213:SF0">
    <property type="entry name" value="CORRINOID ADENOSYLTRANSFERASE MMAB"/>
    <property type="match status" value="1"/>
</dbReference>
<dbReference type="EMBL" id="AUZZ01001397">
    <property type="protein sequence ID" value="EQD64471.1"/>
    <property type="molecule type" value="Genomic_DNA"/>
</dbReference>
<dbReference type="InterPro" id="IPR036451">
    <property type="entry name" value="CblAdoTrfase-like_sf"/>
</dbReference>
<dbReference type="PANTHER" id="PTHR12213">
    <property type="entry name" value="CORRINOID ADENOSYLTRANSFERASE"/>
    <property type="match status" value="1"/>
</dbReference>
<dbReference type="InterPro" id="IPR029499">
    <property type="entry name" value="PduO-typ"/>
</dbReference>
<protein>
    <submittedName>
        <fullName evidence="5">ATP/cobalamin adenosyltransferase</fullName>
    </submittedName>
</protein>
<keyword evidence="3" id="KW-0067">ATP-binding</keyword>
<proteinExistence type="predicted"/>
<organism evidence="5">
    <name type="scientific">mine drainage metagenome</name>
    <dbReference type="NCBI Taxonomy" id="410659"/>
    <lineage>
        <taxon>unclassified sequences</taxon>
        <taxon>metagenomes</taxon>
        <taxon>ecological metagenomes</taxon>
    </lineage>
</organism>
<keyword evidence="1 5" id="KW-0808">Transferase</keyword>
<dbReference type="GO" id="GO:0005524">
    <property type="term" value="F:ATP binding"/>
    <property type="evidence" value="ECO:0007669"/>
    <property type="project" value="UniProtKB-KW"/>
</dbReference>
<evidence type="ECO:0000256" key="1">
    <source>
        <dbReference type="ARBA" id="ARBA00022679"/>
    </source>
</evidence>
<dbReference type="NCBIfam" id="TIGR00636">
    <property type="entry name" value="PduO_Nterm"/>
    <property type="match status" value="1"/>
</dbReference>
<dbReference type="Pfam" id="PF01923">
    <property type="entry name" value="Cob_adeno_trans"/>
    <property type="match status" value="1"/>
</dbReference>
<reference evidence="5" key="2">
    <citation type="journal article" date="2014" name="ISME J.">
        <title>Microbial stratification in low pH oxic and suboxic macroscopic growths along an acid mine drainage.</title>
        <authorList>
            <person name="Mendez-Garcia C."/>
            <person name="Mesa V."/>
            <person name="Sprenger R.R."/>
            <person name="Richter M."/>
            <person name="Diez M.S."/>
            <person name="Solano J."/>
            <person name="Bargiela R."/>
            <person name="Golyshina O.V."/>
            <person name="Manteca A."/>
            <person name="Ramos J.L."/>
            <person name="Gallego J.R."/>
            <person name="Llorente I."/>
            <person name="Martins Dos Santos V.A."/>
            <person name="Jensen O.N."/>
            <person name="Pelaez A.I."/>
            <person name="Sanchez J."/>
            <person name="Ferrer M."/>
        </authorList>
    </citation>
    <scope>NUCLEOTIDE SEQUENCE</scope>
</reference>
<sequence length="155" mass="17354">MFTRKGDRGDTDSGRSNRVSKGSLEVEVEGLVDESSTTIGLALVKSRWDDITADLSRCQDMIFNMGEHILIEGKGRVVSSDDVKWVEERTTKYRDEVGKILLFVEPGGSEEAVILHLARVTVRNMERHIVALSAEKVLDPVIMQFANRLSSLLFM</sequence>
<evidence type="ECO:0000259" key="4">
    <source>
        <dbReference type="Pfam" id="PF01923"/>
    </source>
</evidence>
<dbReference type="InterPro" id="IPR016030">
    <property type="entry name" value="CblAdoTrfase-like"/>
</dbReference>
<accession>T1AV10</accession>
<evidence type="ECO:0000256" key="3">
    <source>
        <dbReference type="ARBA" id="ARBA00022840"/>
    </source>
</evidence>